<gene>
    <name evidence="3" type="ORF">ACFSL2_06680</name>
</gene>
<dbReference type="EMBL" id="JBHUHF010000001">
    <property type="protein sequence ID" value="MFD2025192.1"/>
    <property type="molecule type" value="Genomic_DNA"/>
</dbReference>
<name>A0ABW4V4K1_9MICO</name>
<organism evidence="3 4">
    <name type="scientific">Promicromonospora aerolata</name>
    <dbReference type="NCBI Taxonomy" id="195749"/>
    <lineage>
        <taxon>Bacteria</taxon>
        <taxon>Bacillati</taxon>
        <taxon>Actinomycetota</taxon>
        <taxon>Actinomycetes</taxon>
        <taxon>Micrococcales</taxon>
        <taxon>Promicromonosporaceae</taxon>
        <taxon>Promicromonospora</taxon>
    </lineage>
</organism>
<keyword evidence="2" id="KW-1133">Transmembrane helix</keyword>
<reference evidence="4" key="1">
    <citation type="journal article" date="2019" name="Int. J. Syst. Evol. Microbiol.">
        <title>The Global Catalogue of Microorganisms (GCM) 10K type strain sequencing project: providing services to taxonomists for standard genome sequencing and annotation.</title>
        <authorList>
            <consortium name="The Broad Institute Genomics Platform"/>
            <consortium name="The Broad Institute Genome Sequencing Center for Infectious Disease"/>
            <person name="Wu L."/>
            <person name="Ma J."/>
        </authorList>
    </citation>
    <scope>NUCLEOTIDE SEQUENCE [LARGE SCALE GENOMIC DNA]</scope>
    <source>
        <strain evidence="4">CCM 7043</strain>
    </source>
</reference>
<keyword evidence="4" id="KW-1185">Reference proteome</keyword>
<keyword evidence="2" id="KW-0812">Transmembrane</keyword>
<keyword evidence="2" id="KW-0472">Membrane</keyword>
<feature type="transmembrane region" description="Helical" evidence="2">
    <location>
        <begin position="192"/>
        <end position="214"/>
    </location>
</feature>
<feature type="transmembrane region" description="Helical" evidence="2">
    <location>
        <begin position="226"/>
        <end position="248"/>
    </location>
</feature>
<evidence type="ECO:0000256" key="1">
    <source>
        <dbReference type="SAM" id="MobiDB-lite"/>
    </source>
</evidence>
<evidence type="ECO:0000313" key="3">
    <source>
        <dbReference type="EMBL" id="MFD2025192.1"/>
    </source>
</evidence>
<comment type="caution">
    <text evidence="3">The sequence shown here is derived from an EMBL/GenBank/DDBJ whole genome shotgun (WGS) entry which is preliminary data.</text>
</comment>
<feature type="region of interest" description="Disordered" evidence="1">
    <location>
        <begin position="318"/>
        <end position="347"/>
    </location>
</feature>
<dbReference type="RefSeq" id="WP_377197100.1">
    <property type="nucleotide sequence ID" value="NZ_JBHUHF010000001.1"/>
</dbReference>
<proteinExistence type="predicted"/>
<sequence>MRSHPVVVDPPRGRGLYSGLIGIVVALALLVTGVHLSPGAEAAEAGVQRSSTNLSRFVATNLSGFTARAGLPEDEEEGGDYTYEVHLGDTSEMDMDAVREALDALNAEDKLSDYLKRQAEIHSDEIGPLPEIPDIEADFKLDGSKIHVTIPADYVHTEANWWQSFIAGIAGSIAGVLAAGACMFLLEGFGPVVLRRACGFVAGFMSTFAIVLINNAFDGKLQDRDAWASTLAVSLAVGLMGAGIGELIQGEVPALLTRVKNAIGAMVDGFKKVLDTVIMSLGSIGVQLFVWAKRLIDLLREKIGPAIDNVINRLRGQSCEPPTGADGEPPTGAENIGRDLSDLMTPSGGGGGNASGAYIDIDGDGRPDFVDNDGDGSLSVGDFLVGRVLAYNMYEPIYELIEVTSIEQVS</sequence>
<feature type="transmembrane region" description="Helical" evidence="2">
    <location>
        <begin position="165"/>
        <end position="186"/>
    </location>
</feature>
<dbReference type="InterPro" id="IPR018247">
    <property type="entry name" value="EF_Hand_1_Ca_BS"/>
</dbReference>
<dbReference type="PROSITE" id="PS00018">
    <property type="entry name" value="EF_HAND_1"/>
    <property type="match status" value="1"/>
</dbReference>
<accession>A0ABW4V4K1</accession>
<evidence type="ECO:0000313" key="4">
    <source>
        <dbReference type="Proteomes" id="UP001597338"/>
    </source>
</evidence>
<feature type="transmembrane region" description="Helical" evidence="2">
    <location>
        <begin position="15"/>
        <end position="36"/>
    </location>
</feature>
<feature type="transmembrane region" description="Helical" evidence="2">
    <location>
        <begin position="273"/>
        <end position="292"/>
    </location>
</feature>
<evidence type="ECO:0008006" key="5">
    <source>
        <dbReference type="Google" id="ProtNLM"/>
    </source>
</evidence>
<evidence type="ECO:0000256" key="2">
    <source>
        <dbReference type="SAM" id="Phobius"/>
    </source>
</evidence>
<dbReference type="Proteomes" id="UP001597338">
    <property type="component" value="Unassembled WGS sequence"/>
</dbReference>
<protein>
    <recommendedName>
        <fullName evidence="5">EF-hand domain-containing protein</fullName>
    </recommendedName>
</protein>